<dbReference type="RefSeq" id="WP_158258512.1">
    <property type="nucleotide sequence ID" value="NZ_NHRY01000217.1"/>
</dbReference>
<sequence>MPGSFIGLAMQRSWDRRAYAFFLDFQHGEDGGCTKRHGDGALPAIRDRTNRFIGLAIKAFRSIGGPA</sequence>
<dbReference type="EMBL" id="NHRY01000217">
    <property type="protein sequence ID" value="PPQ30055.1"/>
    <property type="molecule type" value="Genomic_DNA"/>
</dbReference>
<protein>
    <submittedName>
        <fullName evidence="1">Uncharacterized protein</fullName>
    </submittedName>
</protein>
<dbReference type="AlphaFoldDB" id="A0A2S6N605"/>
<keyword evidence="2" id="KW-1185">Reference proteome</keyword>
<reference evidence="1 2" key="1">
    <citation type="journal article" date="2018" name="Arch. Microbiol.">
        <title>New insights into the metabolic potential of the phototrophic purple bacterium Rhodopila globiformis DSM 161(T) from its draft genome sequence and evidence for a vanadium-dependent nitrogenase.</title>
        <authorList>
            <person name="Imhoff J.F."/>
            <person name="Rahn T."/>
            <person name="Kunzel S."/>
            <person name="Neulinger S.C."/>
        </authorList>
    </citation>
    <scope>NUCLEOTIDE SEQUENCE [LARGE SCALE GENOMIC DNA]</scope>
    <source>
        <strain evidence="1 2">DSM 161</strain>
    </source>
</reference>
<name>A0A2S6N605_RHOGL</name>
<evidence type="ECO:0000313" key="1">
    <source>
        <dbReference type="EMBL" id="PPQ30055.1"/>
    </source>
</evidence>
<proteinExistence type="predicted"/>
<accession>A0A2S6N605</accession>
<dbReference type="Proteomes" id="UP000239724">
    <property type="component" value="Unassembled WGS sequence"/>
</dbReference>
<evidence type="ECO:0000313" key="2">
    <source>
        <dbReference type="Proteomes" id="UP000239724"/>
    </source>
</evidence>
<comment type="caution">
    <text evidence="1">The sequence shown here is derived from an EMBL/GenBank/DDBJ whole genome shotgun (WGS) entry which is preliminary data.</text>
</comment>
<gene>
    <name evidence="1" type="ORF">CCS01_20055</name>
</gene>
<organism evidence="1 2">
    <name type="scientific">Rhodopila globiformis</name>
    <name type="common">Rhodopseudomonas globiformis</name>
    <dbReference type="NCBI Taxonomy" id="1071"/>
    <lineage>
        <taxon>Bacteria</taxon>
        <taxon>Pseudomonadati</taxon>
        <taxon>Pseudomonadota</taxon>
        <taxon>Alphaproteobacteria</taxon>
        <taxon>Acetobacterales</taxon>
        <taxon>Acetobacteraceae</taxon>
        <taxon>Rhodopila</taxon>
    </lineage>
</organism>